<evidence type="ECO:0000313" key="7">
    <source>
        <dbReference type="EMBL" id="UGS38556.1"/>
    </source>
</evidence>
<accession>A0A9E6Y306</accession>
<evidence type="ECO:0000256" key="4">
    <source>
        <dbReference type="ARBA" id="ARBA00023136"/>
    </source>
</evidence>
<dbReference type="AlphaFoldDB" id="A0A9E6Y306"/>
<keyword evidence="4 5" id="KW-0472">Membrane</keyword>
<dbReference type="KEGG" id="sbae:DSM104329_04986"/>
<protein>
    <recommendedName>
        <fullName evidence="6">DUF202 domain-containing protein</fullName>
    </recommendedName>
</protein>
<feature type="transmembrane region" description="Helical" evidence="5">
    <location>
        <begin position="49"/>
        <end position="66"/>
    </location>
</feature>
<evidence type="ECO:0000256" key="1">
    <source>
        <dbReference type="ARBA" id="ARBA00004127"/>
    </source>
</evidence>
<dbReference type="Proteomes" id="UP001162834">
    <property type="component" value="Chromosome"/>
</dbReference>
<evidence type="ECO:0000256" key="5">
    <source>
        <dbReference type="SAM" id="Phobius"/>
    </source>
</evidence>
<dbReference type="EMBL" id="CP087164">
    <property type="protein sequence ID" value="UGS38556.1"/>
    <property type="molecule type" value="Genomic_DNA"/>
</dbReference>
<evidence type="ECO:0000256" key="2">
    <source>
        <dbReference type="ARBA" id="ARBA00022692"/>
    </source>
</evidence>
<reference evidence="7" key="1">
    <citation type="journal article" date="2022" name="Int. J. Syst. Evol. Microbiol.">
        <title>Pseudomonas aegrilactucae sp. nov. and Pseudomonas morbosilactucae sp. nov., pathogens causing bacterial rot of lettuce in Japan.</title>
        <authorList>
            <person name="Sawada H."/>
            <person name="Fujikawa T."/>
            <person name="Satou M."/>
        </authorList>
    </citation>
    <scope>NUCLEOTIDE SEQUENCE</scope>
    <source>
        <strain evidence="7">0166_1</strain>
    </source>
</reference>
<feature type="domain" description="DUF202" evidence="6">
    <location>
        <begin position="12"/>
        <end position="74"/>
    </location>
</feature>
<keyword evidence="3 5" id="KW-1133">Transmembrane helix</keyword>
<comment type="subcellular location">
    <subcellularLocation>
        <location evidence="1">Endomembrane system</location>
        <topology evidence="1">Multi-pass membrane protein</topology>
    </subcellularLocation>
</comment>
<organism evidence="7 8">
    <name type="scientific">Capillimicrobium parvum</name>
    <dbReference type="NCBI Taxonomy" id="2884022"/>
    <lineage>
        <taxon>Bacteria</taxon>
        <taxon>Bacillati</taxon>
        <taxon>Actinomycetota</taxon>
        <taxon>Thermoleophilia</taxon>
        <taxon>Solirubrobacterales</taxon>
        <taxon>Capillimicrobiaceae</taxon>
        <taxon>Capillimicrobium</taxon>
    </lineage>
</organism>
<name>A0A9E6Y306_9ACTN</name>
<proteinExistence type="predicted"/>
<feature type="transmembrane region" description="Helical" evidence="5">
    <location>
        <begin position="93"/>
        <end position="115"/>
    </location>
</feature>
<evidence type="ECO:0000256" key="3">
    <source>
        <dbReference type="ARBA" id="ARBA00022989"/>
    </source>
</evidence>
<feature type="transmembrane region" description="Helical" evidence="5">
    <location>
        <begin position="20"/>
        <end position="37"/>
    </location>
</feature>
<dbReference type="GO" id="GO:0012505">
    <property type="term" value="C:endomembrane system"/>
    <property type="evidence" value="ECO:0007669"/>
    <property type="project" value="UniProtKB-SubCell"/>
</dbReference>
<dbReference type="InterPro" id="IPR003807">
    <property type="entry name" value="DUF202"/>
</dbReference>
<dbReference type="RefSeq" id="WP_259312577.1">
    <property type="nucleotide sequence ID" value="NZ_CP087164.1"/>
</dbReference>
<dbReference type="Pfam" id="PF02656">
    <property type="entry name" value="DUF202"/>
    <property type="match status" value="1"/>
</dbReference>
<keyword evidence="2 5" id="KW-0812">Transmembrane</keyword>
<gene>
    <name evidence="7" type="ORF">DSM104329_04986</name>
</gene>
<evidence type="ECO:0000313" key="8">
    <source>
        <dbReference type="Proteomes" id="UP001162834"/>
    </source>
</evidence>
<sequence>MARRGEPALFDAGLQLERTHLAWSRTALAIAVNAILVGRLSRHVHPHGVGLAVALALAVLAAATWWHGRSAYAPRSAALHAGVPALQPRVHLVLARATTILLFAVTALALSALVAR</sequence>
<evidence type="ECO:0000259" key="6">
    <source>
        <dbReference type="Pfam" id="PF02656"/>
    </source>
</evidence>
<keyword evidence="8" id="KW-1185">Reference proteome</keyword>